<keyword evidence="2" id="KW-1185">Reference proteome</keyword>
<dbReference type="OrthoDB" id="1938625at2759"/>
<protein>
    <submittedName>
        <fullName evidence="1">Uncharacterized protein</fullName>
    </submittedName>
</protein>
<dbReference type="AlphaFoldDB" id="A0A565C441"/>
<dbReference type="EMBL" id="CABITT030000006">
    <property type="protein sequence ID" value="VVB08357.1"/>
    <property type="molecule type" value="Genomic_DNA"/>
</dbReference>
<evidence type="ECO:0000313" key="2">
    <source>
        <dbReference type="Proteomes" id="UP000489600"/>
    </source>
</evidence>
<gene>
    <name evidence="1" type="ORF">ANE_LOCUS18801</name>
</gene>
<sequence length="71" mass="7820">MNITGAAGTRILGVSRNAKVADTVEGNNWKIRRIRGIQLQEMMLQIRQAPTPTIAAGCDRVLWRQGPGKYA</sequence>
<organism evidence="1 2">
    <name type="scientific">Arabis nemorensis</name>
    <dbReference type="NCBI Taxonomy" id="586526"/>
    <lineage>
        <taxon>Eukaryota</taxon>
        <taxon>Viridiplantae</taxon>
        <taxon>Streptophyta</taxon>
        <taxon>Embryophyta</taxon>
        <taxon>Tracheophyta</taxon>
        <taxon>Spermatophyta</taxon>
        <taxon>Magnoliopsida</taxon>
        <taxon>eudicotyledons</taxon>
        <taxon>Gunneridae</taxon>
        <taxon>Pentapetalae</taxon>
        <taxon>rosids</taxon>
        <taxon>malvids</taxon>
        <taxon>Brassicales</taxon>
        <taxon>Brassicaceae</taxon>
        <taxon>Arabideae</taxon>
        <taxon>Arabis</taxon>
    </lineage>
</organism>
<proteinExistence type="predicted"/>
<name>A0A565C441_9BRAS</name>
<dbReference type="Proteomes" id="UP000489600">
    <property type="component" value="Unassembled WGS sequence"/>
</dbReference>
<accession>A0A565C441</accession>
<evidence type="ECO:0000313" key="1">
    <source>
        <dbReference type="EMBL" id="VVB08357.1"/>
    </source>
</evidence>
<comment type="caution">
    <text evidence="1">The sequence shown here is derived from an EMBL/GenBank/DDBJ whole genome shotgun (WGS) entry which is preliminary data.</text>
</comment>
<reference evidence="1" key="1">
    <citation type="submission" date="2019-07" db="EMBL/GenBank/DDBJ databases">
        <authorList>
            <person name="Dittberner H."/>
        </authorList>
    </citation>
    <scope>NUCLEOTIDE SEQUENCE [LARGE SCALE GENOMIC DNA]</scope>
</reference>